<proteinExistence type="predicted"/>
<dbReference type="Proteomes" id="UP000017836">
    <property type="component" value="Unassembled WGS sequence"/>
</dbReference>
<dbReference type="AlphaFoldDB" id="W1PA65"/>
<dbReference type="HOGENOM" id="CLU_2200496_0_0_1"/>
<name>W1PA65_AMBTC</name>
<dbReference type="EMBL" id="KI394330">
    <property type="protein sequence ID" value="ERN03890.1"/>
    <property type="molecule type" value="Genomic_DNA"/>
</dbReference>
<protein>
    <submittedName>
        <fullName evidence="1">Uncharacterized protein</fullName>
    </submittedName>
</protein>
<dbReference type="Gramene" id="ERN03890">
    <property type="protein sequence ID" value="ERN03890"/>
    <property type="gene ID" value="AMTR_s00078p00177160"/>
</dbReference>
<gene>
    <name evidence="1" type="ORF">AMTR_s00078p00177160</name>
</gene>
<organism evidence="1 2">
    <name type="scientific">Amborella trichopoda</name>
    <dbReference type="NCBI Taxonomy" id="13333"/>
    <lineage>
        <taxon>Eukaryota</taxon>
        <taxon>Viridiplantae</taxon>
        <taxon>Streptophyta</taxon>
        <taxon>Embryophyta</taxon>
        <taxon>Tracheophyta</taxon>
        <taxon>Spermatophyta</taxon>
        <taxon>Magnoliopsida</taxon>
        <taxon>Amborellales</taxon>
        <taxon>Amborellaceae</taxon>
        <taxon>Amborella</taxon>
    </lineage>
</organism>
<evidence type="ECO:0000313" key="1">
    <source>
        <dbReference type="EMBL" id="ERN03890.1"/>
    </source>
</evidence>
<keyword evidence="2" id="KW-1185">Reference proteome</keyword>
<sequence>MSPQSPPWPDLVVLLEVSDGETDALEEDLLQVEDLNVAITQVNDALFEPVVDFDAVNVPFGEDSGVLQSEEDLGCAHHDQADSQDVVDEDVLPPEVVVEALLGIFLPP</sequence>
<reference evidence="2" key="1">
    <citation type="journal article" date="2013" name="Science">
        <title>The Amborella genome and the evolution of flowering plants.</title>
        <authorList>
            <consortium name="Amborella Genome Project"/>
        </authorList>
    </citation>
    <scope>NUCLEOTIDE SEQUENCE [LARGE SCALE GENOMIC DNA]</scope>
</reference>
<accession>W1PA65</accession>
<evidence type="ECO:0000313" key="2">
    <source>
        <dbReference type="Proteomes" id="UP000017836"/>
    </source>
</evidence>